<evidence type="ECO:0000256" key="9">
    <source>
        <dbReference type="RuleBase" id="RU363121"/>
    </source>
</evidence>
<feature type="transmembrane region" description="Helical" evidence="9">
    <location>
        <begin position="281"/>
        <end position="307"/>
    </location>
</feature>
<evidence type="ECO:0000313" key="10">
    <source>
        <dbReference type="EMBL" id="KAJ8609887.1"/>
    </source>
</evidence>
<reference evidence="10" key="1">
    <citation type="submission" date="2023-01" db="EMBL/GenBank/DDBJ databases">
        <title>Metagenome sequencing of chrysophaentin producing Chrysophaeum taylorii.</title>
        <authorList>
            <person name="Davison J."/>
            <person name="Bewley C."/>
        </authorList>
    </citation>
    <scope>NUCLEOTIDE SEQUENCE</scope>
    <source>
        <strain evidence="10">NIES-1699</strain>
    </source>
</reference>
<keyword evidence="5 9" id="KW-0547">Nucleotide-binding</keyword>
<comment type="subcellular location">
    <subcellularLocation>
        <location evidence="1 9">Membrane</location>
        <topology evidence="1 9">Multi-pass membrane protein</topology>
    </subcellularLocation>
</comment>
<sequence length="430" mass="47358">MSRWSRVLEVLYGDISWKEMPRVMYLSALLCCIIGGFWLLDSLKDTVLATTVGLEYQPKAKLLSVCVTLVIVSAYNGLIDRVSKPSLFYVVGSFYAVLFVVLGGCLAHRTIGMENTVPKPSRILGWLCYFAIESYGSLAVALFWAFTNASIDLEDAKSSYGLIVAFAQLGAIFGSTLATQARALHISFLFVLGGGSCLAVCAMVRGYELLWDVEPAPKTHQTSSFERRLFDGFELVLKHSYVTNLLVISTLYEVVLTVLDFEMKIIGRARYDTDERGAEEFAALMGNFGQTVNTISFVFSLAGFSYVVRSLGLPMTLLVFPILLVLATLVAYAFPSLQTLFVTTALLKALTYALNEPALEMLYVPTTNDIKFKAKAWIDVVGARSAKAVGSAINDVVQRSPYLREHLPQYGNVPAFIISIILLFFSVQSS</sequence>
<dbReference type="PANTHER" id="PTHR31187">
    <property type="match status" value="1"/>
</dbReference>
<evidence type="ECO:0000313" key="11">
    <source>
        <dbReference type="Proteomes" id="UP001230188"/>
    </source>
</evidence>
<dbReference type="InterPro" id="IPR036259">
    <property type="entry name" value="MFS_trans_sf"/>
</dbReference>
<evidence type="ECO:0000256" key="3">
    <source>
        <dbReference type="ARBA" id="ARBA00022448"/>
    </source>
</evidence>
<dbReference type="EMBL" id="JAQMWT010000127">
    <property type="protein sequence ID" value="KAJ8609887.1"/>
    <property type="molecule type" value="Genomic_DNA"/>
</dbReference>
<keyword evidence="4 9" id="KW-0812">Transmembrane</keyword>
<accession>A0AAD7XSM6</accession>
<dbReference type="AlphaFoldDB" id="A0AAD7XSM6"/>
<evidence type="ECO:0000256" key="6">
    <source>
        <dbReference type="ARBA" id="ARBA00022840"/>
    </source>
</evidence>
<dbReference type="Proteomes" id="UP001230188">
    <property type="component" value="Unassembled WGS sequence"/>
</dbReference>
<name>A0AAD7XSM6_9STRA</name>
<feature type="transmembrane region" description="Helical" evidence="9">
    <location>
        <begin position="158"/>
        <end position="179"/>
    </location>
</feature>
<protein>
    <recommendedName>
        <fullName evidence="9">ADP,ATP carrier protein</fullName>
    </recommendedName>
</protein>
<dbReference type="PANTHER" id="PTHR31187:SF1">
    <property type="entry name" value="ADP,ATP CARRIER PROTEIN 1"/>
    <property type="match status" value="1"/>
</dbReference>
<feature type="transmembrane region" description="Helical" evidence="9">
    <location>
        <begin position="20"/>
        <end position="40"/>
    </location>
</feature>
<keyword evidence="6 9" id="KW-0067">ATP-binding</keyword>
<evidence type="ECO:0000256" key="5">
    <source>
        <dbReference type="ARBA" id="ARBA00022741"/>
    </source>
</evidence>
<dbReference type="SUPFAM" id="SSF103473">
    <property type="entry name" value="MFS general substrate transporter"/>
    <property type="match status" value="1"/>
</dbReference>
<feature type="transmembrane region" description="Helical" evidence="9">
    <location>
        <begin position="123"/>
        <end position="146"/>
    </location>
</feature>
<dbReference type="GO" id="GO:0005524">
    <property type="term" value="F:ATP binding"/>
    <property type="evidence" value="ECO:0007669"/>
    <property type="project" value="UniProtKB-KW"/>
</dbReference>
<feature type="transmembrane region" description="Helical" evidence="9">
    <location>
        <begin position="90"/>
        <end position="111"/>
    </location>
</feature>
<dbReference type="GO" id="GO:0016020">
    <property type="term" value="C:membrane"/>
    <property type="evidence" value="ECO:0007669"/>
    <property type="project" value="UniProtKB-SubCell"/>
</dbReference>
<evidence type="ECO:0000256" key="8">
    <source>
        <dbReference type="ARBA" id="ARBA00023136"/>
    </source>
</evidence>
<feature type="transmembrane region" description="Helical" evidence="9">
    <location>
        <begin position="241"/>
        <end position="261"/>
    </location>
</feature>
<evidence type="ECO:0000256" key="1">
    <source>
        <dbReference type="ARBA" id="ARBA00004141"/>
    </source>
</evidence>
<feature type="transmembrane region" description="Helical" evidence="9">
    <location>
        <begin position="409"/>
        <end position="427"/>
    </location>
</feature>
<dbReference type="Pfam" id="PF03219">
    <property type="entry name" value="TLC"/>
    <property type="match status" value="3"/>
</dbReference>
<organism evidence="10 11">
    <name type="scientific">Chrysophaeum taylorii</name>
    <dbReference type="NCBI Taxonomy" id="2483200"/>
    <lineage>
        <taxon>Eukaryota</taxon>
        <taxon>Sar</taxon>
        <taxon>Stramenopiles</taxon>
        <taxon>Ochrophyta</taxon>
        <taxon>Pelagophyceae</taxon>
        <taxon>Pelagomonadales</taxon>
        <taxon>Pelagomonadaceae</taxon>
        <taxon>Chrysophaeum</taxon>
    </lineage>
</organism>
<comment type="similarity">
    <text evidence="2 9">Belongs to the ADP/ATP translocase tlc family.</text>
</comment>
<feature type="transmembrane region" description="Helical" evidence="9">
    <location>
        <begin position="313"/>
        <end position="334"/>
    </location>
</feature>
<proteinExistence type="inferred from homology"/>
<keyword evidence="11" id="KW-1185">Reference proteome</keyword>
<evidence type="ECO:0000256" key="4">
    <source>
        <dbReference type="ARBA" id="ARBA00022692"/>
    </source>
</evidence>
<keyword evidence="8 9" id="KW-0472">Membrane</keyword>
<keyword evidence="3 9" id="KW-0813">Transport</keyword>
<keyword evidence="7 9" id="KW-1133">Transmembrane helix</keyword>
<feature type="transmembrane region" description="Helical" evidence="9">
    <location>
        <begin position="186"/>
        <end position="207"/>
    </location>
</feature>
<evidence type="ECO:0000256" key="2">
    <source>
        <dbReference type="ARBA" id="ARBA00007127"/>
    </source>
</evidence>
<dbReference type="InterPro" id="IPR004667">
    <property type="entry name" value="ADP_ATP_car_bac_type"/>
</dbReference>
<dbReference type="GO" id="GO:0005471">
    <property type="term" value="F:ATP:ADP antiporter activity"/>
    <property type="evidence" value="ECO:0007669"/>
    <property type="project" value="InterPro"/>
</dbReference>
<feature type="transmembrane region" description="Helical" evidence="9">
    <location>
        <begin position="60"/>
        <end position="78"/>
    </location>
</feature>
<gene>
    <name evidence="10" type="ORF">CTAYLR_007500</name>
</gene>
<comment type="caution">
    <text evidence="10">The sequence shown here is derived from an EMBL/GenBank/DDBJ whole genome shotgun (WGS) entry which is preliminary data.</text>
</comment>
<evidence type="ECO:0000256" key="7">
    <source>
        <dbReference type="ARBA" id="ARBA00022989"/>
    </source>
</evidence>